<dbReference type="Pfam" id="PF13242">
    <property type="entry name" value="Hydrolase_like"/>
    <property type="match status" value="1"/>
</dbReference>
<comment type="cofactor">
    <cofactor evidence="15">
        <name>Mg(2+)</name>
        <dbReference type="ChEBI" id="CHEBI:18420"/>
    </cofactor>
</comment>
<dbReference type="Proteomes" id="UP000823900">
    <property type="component" value="Unassembled WGS sequence"/>
</dbReference>
<comment type="cofactor">
    <cofactor evidence="15">
        <name>Zn(2+)</name>
        <dbReference type="ChEBI" id="CHEBI:29105"/>
    </cofactor>
</comment>
<evidence type="ECO:0000313" key="17">
    <source>
        <dbReference type="Proteomes" id="UP000823900"/>
    </source>
</evidence>
<feature type="site" description="Contributes to substrate recognition" evidence="14">
    <location>
        <position position="107"/>
    </location>
</feature>
<feature type="binding site" evidence="15">
    <location>
        <position position="91"/>
    </location>
    <ligand>
        <name>Zn(2+)</name>
        <dbReference type="ChEBI" id="CHEBI:29105"/>
    </ligand>
</feature>
<feature type="binding site" evidence="13">
    <location>
        <begin position="50"/>
        <end position="53"/>
    </location>
    <ligand>
        <name>substrate</name>
    </ligand>
</feature>
<evidence type="ECO:0000256" key="7">
    <source>
        <dbReference type="ARBA" id="ARBA00051130"/>
    </source>
</evidence>
<evidence type="ECO:0000256" key="12">
    <source>
        <dbReference type="PIRSR" id="PIRSR004682-1"/>
    </source>
</evidence>
<evidence type="ECO:0000256" key="14">
    <source>
        <dbReference type="PIRSR" id="PIRSR004682-3"/>
    </source>
</evidence>
<comment type="function">
    <text evidence="8">Converts the D-glycero-alpha-D-manno-heptose 1,7-bisphosphate intermediate into D-glycero-alpha-D-manno-heptose 1-phosphate by removing the phosphate group at the C-7 position.</text>
</comment>
<dbReference type="InterPro" id="IPR036412">
    <property type="entry name" value="HAD-like_sf"/>
</dbReference>
<evidence type="ECO:0000313" key="16">
    <source>
        <dbReference type="EMBL" id="HJA71502.1"/>
    </source>
</evidence>
<evidence type="ECO:0000256" key="9">
    <source>
        <dbReference type="ARBA" id="ARBA00060656"/>
    </source>
</evidence>
<gene>
    <name evidence="16" type="ORF">IAA07_07975</name>
</gene>
<keyword evidence="2 11" id="KW-0963">Cytoplasm</keyword>
<evidence type="ECO:0000256" key="8">
    <source>
        <dbReference type="ARBA" id="ARBA00058363"/>
    </source>
</evidence>
<feature type="binding site" evidence="15">
    <location>
        <position position="134"/>
    </location>
    <ligand>
        <name>Mg(2+)</name>
        <dbReference type="ChEBI" id="CHEBI:18420"/>
    </ligand>
</feature>
<feature type="active site" description="Proton donor" evidence="12">
    <location>
        <position position="10"/>
    </location>
</feature>
<dbReference type="InterPro" id="IPR006543">
    <property type="entry name" value="Histidinol-phos"/>
</dbReference>
<feature type="binding site" evidence="13">
    <location>
        <begin position="16"/>
        <end position="19"/>
    </location>
    <ligand>
        <name>substrate</name>
    </ligand>
</feature>
<dbReference type="PANTHER" id="PTHR42891">
    <property type="entry name" value="D-GLYCERO-BETA-D-MANNO-HEPTOSE-1,7-BISPHOSPHATE 7-PHOSPHATASE"/>
    <property type="match status" value="1"/>
</dbReference>
<dbReference type="SUPFAM" id="SSF56784">
    <property type="entry name" value="HAD-like"/>
    <property type="match status" value="1"/>
</dbReference>
<dbReference type="PANTHER" id="PTHR42891:SF1">
    <property type="entry name" value="D-GLYCERO-BETA-D-MANNO-HEPTOSE-1,7-BISPHOSPHATE 7-PHOSPHATASE"/>
    <property type="match status" value="1"/>
</dbReference>
<keyword evidence="3 15" id="KW-0479">Metal-binding</keyword>
<organism evidence="16 17">
    <name type="scientific">Candidatus Lachnoclostridium stercoravium</name>
    <dbReference type="NCBI Taxonomy" id="2838633"/>
    <lineage>
        <taxon>Bacteria</taxon>
        <taxon>Bacillati</taxon>
        <taxon>Bacillota</taxon>
        <taxon>Clostridia</taxon>
        <taxon>Lachnospirales</taxon>
        <taxon>Lachnospiraceae</taxon>
    </lineage>
</organism>
<accession>A0A9D2HII9</accession>
<comment type="catalytic activity">
    <reaction evidence="7">
        <text>D-glycero-alpha-D-manno-heptose 1,7-bisphosphate + H2O = D-glycero-alpha-D-manno-heptose 1-phosphate + phosphate</text>
        <dbReference type="Rhea" id="RHEA:28522"/>
        <dbReference type="ChEBI" id="CHEBI:15377"/>
        <dbReference type="ChEBI" id="CHEBI:43474"/>
        <dbReference type="ChEBI" id="CHEBI:60207"/>
        <dbReference type="ChEBI" id="CHEBI:61574"/>
        <dbReference type="EC" id="3.1.3.83"/>
    </reaction>
</comment>
<dbReference type="GO" id="GO:0005737">
    <property type="term" value="C:cytoplasm"/>
    <property type="evidence" value="ECO:0007669"/>
    <property type="project" value="UniProtKB-SubCell"/>
</dbReference>
<feature type="binding site" evidence="15">
    <location>
        <position position="133"/>
    </location>
    <ligand>
        <name>Mg(2+)</name>
        <dbReference type="ChEBI" id="CHEBI:18420"/>
    </ligand>
</feature>
<comment type="subcellular location">
    <subcellularLocation>
        <location evidence="1 11">Cytoplasm</location>
    </subcellularLocation>
</comment>
<reference evidence="16" key="1">
    <citation type="journal article" date="2021" name="PeerJ">
        <title>Extensive microbial diversity within the chicken gut microbiome revealed by metagenomics and culture.</title>
        <authorList>
            <person name="Gilroy R."/>
            <person name="Ravi A."/>
            <person name="Getino M."/>
            <person name="Pursley I."/>
            <person name="Horton D.L."/>
            <person name="Alikhan N.F."/>
            <person name="Baker D."/>
            <person name="Gharbi K."/>
            <person name="Hall N."/>
            <person name="Watson M."/>
            <person name="Adriaenssens E.M."/>
            <person name="Foster-Nyarko E."/>
            <person name="Jarju S."/>
            <person name="Secka A."/>
            <person name="Antonio M."/>
            <person name="Oren A."/>
            <person name="Chaudhuri R.R."/>
            <person name="La Ragione R."/>
            <person name="Hildebrand F."/>
            <person name="Pallen M.J."/>
        </authorList>
    </citation>
    <scope>NUCLEOTIDE SEQUENCE</scope>
    <source>
        <strain evidence="16">CHK178-16964</strain>
    </source>
</reference>
<dbReference type="CDD" id="cd07503">
    <property type="entry name" value="HAD_HisB-N"/>
    <property type="match status" value="1"/>
</dbReference>
<feature type="site" description="Stabilizes the phosphoryl group" evidence="14">
    <location>
        <position position="108"/>
    </location>
</feature>
<comment type="similarity">
    <text evidence="10 11">Belongs to the gmhB family.</text>
</comment>
<comment type="caution">
    <text evidence="16">The sequence shown here is derived from an EMBL/GenBank/DDBJ whole genome shotgun (WGS) entry which is preliminary data.</text>
</comment>
<evidence type="ECO:0000256" key="6">
    <source>
        <dbReference type="ARBA" id="ARBA00023277"/>
    </source>
</evidence>
<feature type="binding site" evidence="13">
    <location>
        <begin position="107"/>
        <end position="108"/>
    </location>
    <ligand>
        <name>substrate</name>
    </ligand>
</feature>
<keyword evidence="5 15" id="KW-0862">Zinc</keyword>
<feature type="binding site" evidence="15">
    <location>
        <position position="104"/>
    </location>
    <ligand>
        <name>Zn(2+)</name>
        <dbReference type="ChEBI" id="CHEBI:29105"/>
    </ligand>
</feature>
<dbReference type="GO" id="GO:0005975">
    <property type="term" value="P:carbohydrate metabolic process"/>
    <property type="evidence" value="ECO:0007669"/>
    <property type="project" value="InterPro"/>
</dbReference>
<dbReference type="GO" id="GO:0046872">
    <property type="term" value="F:metal ion binding"/>
    <property type="evidence" value="ECO:0007669"/>
    <property type="project" value="UniProtKB-KW"/>
</dbReference>
<proteinExistence type="inferred from homology"/>
<dbReference type="Gene3D" id="3.40.50.1000">
    <property type="entry name" value="HAD superfamily/HAD-like"/>
    <property type="match status" value="1"/>
</dbReference>
<feature type="binding site" evidence="15">
    <location>
        <position position="106"/>
    </location>
    <ligand>
        <name>Zn(2+)</name>
        <dbReference type="ChEBI" id="CHEBI:29105"/>
    </ligand>
</feature>
<dbReference type="FunFam" id="3.40.50.1000:FF:000037">
    <property type="entry name" value="D,D-heptose 1,7-bisphosphate phosphatase"/>
    <property type="match status" value="1"/>
</dbReference>
<protein>
    <recommendedName>
        <fullName evidence="11">D,D-heptose 1,7-bisphosphate phosphatase</fullName>
        <ecNumber evidence="11">3.1.3.-</ecNumber>
    </recommendedName>
</protein>
<evidence type="ECO:0000256" key="13">
    <source>
        <dbReference type="PIRSR" id="PIRSR004682-2"/>
    </source>
</evidence>
<feature type="binding site" evidence="15">
    <location>
        <position position="10"/>
    </location>
    <ligand>
        <name>Mg(2+)</name>
        <dbReference type="ChEBI" id="CHEBI:18420"/>
    </ligand>
</feature>
<dbReference type="InterPro" id="IPR006549">
    <property type="entry name" value="HAD-SF_hydro_IIIA"/>
</dbReference>
<dbReference type="EMBL" id="DWZA01000068">
    <property type="protein sequence ID" value="HJA71502.1"/>
    <property type="molecule type" value="Genomic_DNA"/>
</dbReference>
<keyword evidence="6 11" id="KW-0119">Carbohydrate metabolism</keyword>
<dbReference type="NCBIfam" id="TIGR01662">
    <property type="entry name" value="HAD-SF-IIIA"/>
    <property type="match status" value="1"/>
</dbReference>
<feature type="binding site" evidence="13">
    <location>
        <begin position="8"/>
        <end position="10"/>
    </location>
    <ligand>
        <name>substrate</name>
    </ligand>
</feature>
<evidence type="ECO:0000256" key="11">
    <source>
        <dbReference type="PIRNR" id="PIRNR004682"/>
    </source>
</evidence>
<feature type="binding site" evidence="13">
    <location>
        <position position="134"/>
    </location>
    <ligand>
        <name>substrate</name>
    </ligand>
</feature>
<dbReference type="NCBIfam" id="TIGR01656">
    <property type="entry name" value="Histidinol-ppas"/>
    <property type="match status" value="1"/>
</dbReference>
<evidence type="ECO:0000256" key="4">
    <source>
        <dbReference type="ARBA" id="ARBA00022801"/>
    </source>
</evidence>
<keyword evidence="15" id="KW-0460">Magnesium</keyword>
<evidence type="ECO:0000256" key="15">
    <source>
        <dbReference type="PIRSR" id="PIRSR004682-4"/>
    </source>
</evidence>
<evidence type="ECO:0000256" key="10">
    <source>
        <dbReference type="ARBA" id="ARBA00061616"/>
    </source>
</evidence>
<evidence type="ECO:0000256" key="2">
    <source>
        <dbReference type="ARBA" id="ARBA00022490"/>
    </source>
</evidence>
<dbReference type="EC" id="3.1.3.-" evidence="11"/>
<feature type="active site" description="Nucleophile" evidence="12">
    <location>
        <position position="8"/>
    </location>
</feature>
<keyword evidence="4 11" id="KW-0378">Hydrolase</keyword>
<feature type="site" description="Stabilizes the phosphoryl group" evidence="14">
    <location>
        <position position="50"/>
    </location>
</feature>
<reference evidence="16" key="2">
    <citation type="submission" date="2021-04" db="EMBL/GenBank/DDBJ databases">
        <authorList>
            <person name="Gilroy R."/>
        </authorList>
    </citation>
    <scope>NUCLEOTIDE SEQUENCE</scope>
    <source>
        <strain evidence="16">CHK178-16964</strain>
    </source>
</reference>
<evidence type="ECO:0000256" key="3">
    <source>
        <dbReference type="ARBA" id="ARBA00022723"/>
    </source>
</evidence>
<dbReference type="AlphaFoldDB" id="A0A9D2HII9"/>
<dbReference type="PIRSF" id="PIRSF004682">
    <property type="entry name" value="GmhB"/>
    <property type="match status" value="1"/>
</dbReference>
<evidence type="ECO:0000256" key="5">
    <source>
        <dbReference type="ARBA" id="ARBA00022833"/>
    </source>
</evidence>
<feature type="binding site" evidence="15">
    <location>
        <position position="8"/>
    </location>
    <ligand>
        <name>Mg(2+)</name>
        <dbReference type="ChEBI" id="CHEBI:18420"/>
    </ligand>
</feature>
<comment type="pathway">
    <text evidence="9">Nucleotide-sugar biosynthesis; GDP-D-glycero-alpha-D-manno-heptose biosynthesis; GDP-D-glycero-alpha-D-manno-heptose from D-glycero-alpha-D-manno-heptose 7-phosphate: step 2/3.</text>
</comment>
<name>A0A9D2HII9_9FIRM</name>
<dbReference type="InterPro" id="IPR004446">
    <property type="entry name" value="Heptose_bisP_phosphatase"/>
</dbReference>
<dbReference type="GO" id="GO:0016791">
    <property type="term" value="F:phosphatase activity"/>
    <property type="evidence" value="ECO:0007669"/>
    <property type="project" value="InterPro"/>
</dbReference>
<evidence type="ECO:0000256" key="1">
    <source>
        <dbReference type="ARBA" id="ARBA00004496"/>
    </source>
</evidence>
<sequence>MEKVVFMDRDGTLNEEVHYLHRPEDLVLFDDVPEGLRRLNEAGFKTIVVTNQAGVARGYYQEEDVKKLHQYMNELLEKQGAHIDHFFYCPHHPENGIGKYKRACSCRKPETGMFHMAEAFYEIDKARSYMIGDKLIDTQAGKNYGVTPVLVGTGYGEEFYEKVLKGEEQKNFDFYGKSFREAVEWILRKER</sequence>
<feature type="binding site" evidence="15">
    <location>
        <position position="89"/>
    </location>
    <ligand>
        <name>Zn(2+)</name>
        <dbReference type="ChEBI" id="CHEBI:29105"/>
    </ligand>
</feature>
<dbReference type="InterPro" id="IPR023214">
    <property type="entry name" value="HAD_sf"/>
</dbReference>